<comment type="similarity">
    <text evidence="2 6">Belongs to the ABC-3 integral membrane protein family.</text>
</comment>
<evidence type="ECO:0000313" key="8">
    <source>
        <dbReference type="EMBL" id="MBB5888338.1"/>
    </source>
</evidence>
<feature type="transmembrane region" description="Helical" evidence="7">
    <location>
        <begin position="202"/>
        <end position="222"/>
    </location>
</feature>
<keyword evidence="3 6" id="KW-0812">Transmembrane</keyword>
<evidence type="ECO:0000256" key="7">
    <source>
        <dbReference type="SAM" id="Phobius"/>
    </source>
</evidence>
<dbReference type="PANTHER" id="PTHR30477:SF0">
    <property type="entry name" value="METAL TRANSPORT SYSTEM MEMBRANE PROTEIN TM_0125-RELATED"/>
    <property type="match status" value="1"/>
</dbReference>
<evidence type="ECO:0000313" key="9">
    <source>
        <dbReference type="Proteomes" id="UP000562464"/>
    </source>
</evidence>
<dbReference type="SUPFAM" id="SSF81345">
    <property type="entry name" value="ABC transporter involved in vitamin B12 uptake, BtuC"/>
    <property type="match status" value="1"/>
</dbReference>
<gene>
    <name evidence="8" type="ORF">HNQ37_001231</name>
</gene>
<protein>
    <submittedName>
        <fullName evidence="8">Zinc/manganese transport system permease protein</fullName>
    </submittedName>
</protein>
<comment type="caution">
    <text evidence="8">The sequence shown here is derived from an EMBL/GenBank/DDBJ whole genome shotgun (WGS) entry which is preliminary data.</text>
</comment>
<organism evidence="8 9">
    <name type="scientific">Lactovum miscens</name>
    <dbReference type="NCBI Taxonomy" id="190387"/>
    <lineage>
        <taxon>Bacteria</taxon>
        <taxon>Bacillati</taxon>
        <taxon>Bacillota</taxon>
        <taxon>Bacilli</taxon>
        <taxon>Lactobacillales</taxon>
        <taxon>Streptococcaceae</taxon>
        <taxon>Lactovum</taxon>
    </lineage>
</organism>
<dbReference type="Gene3D" id="1.10.3470.10">
    <property type="entry name" value="ABC transporter involved in vitamin B12 uptake, BtuC"/>
    <property type="match status" value="1"/>
</dbReference>
<comment type="subcellular location">
    <subcellularLocation>
        <location evidence="6">Cell membrane</location>
        <topology evidence="6">Multi-pass membrane protein</topology>
    </subcellularLocation>
    <subcellularLocation>
        <location evidence="1">Membrane</location>
        <topology evidence="1">Multi-pass membrane protein</topology>
    </subcellularLocation>
</comment>
<reference evidence="8 9" key="1">
    <citation type="submission" date="2020-08" db="EMBL/GenBank/DDBJ databases">
        <title>Genomic Encyclopedia of Type Strains, Phase IV (KMG-IV): sequencing the most valuable type-strain genomes for metagenomic binning, comparative biology and taxonomic classification.</title>
        <authorList>
            <person name="Goeker M."/>
        </authorList>
    </citation>
    <scope>NUCLEOTIDE SEQUENCE [LARGE SCALE GENOMIC DNA]</scope>
    <source>
        <strain evidence="8 9">DSM 14925</strain>
    </source>
</reference>
<dbReference type="InterPro" id="IPR001626">
    <property type="entry name" value="ABC_TroCD"/>
</dbReference>
<evidence type="ECO:0000256" key="3">
    <source>
        <dbReference type="ARBA" id="ARBA00022692"/>
    </source>
</evidence>
<dbReference type="AlphaFoldDB" id="A0A841C9D7"/>
<evidence type="ECO:0000256" key="5">
    <source>
        <dbReference type="ARBA" id="ARBA00023136"/>
    </source>
</evidence>
<evidence type="ECO:0000256" key="2">
    <source>
        <dbReference type="ARBA" id="ARBA00008034"/>
    </source>
</evidence>
<sequence>MNELLKFLFAPGFFQNLQVRDALLMGTLIAATSGLIGVFVIIRRQSFAGHAISDFGGAGAAVAFLLGLNTVWGFLGFGLLSALGIELLGKREGERDLATGIVLSIALGCESLFLFLGTHYTGQGGAPMMVLFGSIFMMSHSTLPIVLVLAPITVILLILIFKPLLLSSINAELAQTRGIPVRLVNYIFIILLALVVNQNSMIIGSLLSTALLIGPAAIAMRLTHRIRKAMILSAFIGLVSIWIGIVLAYDSYQWLPSHKSWPVSFFVCAQILLSYFISGFIQNQKLKRNEKKAGAVKLIKEASIV</sequence>
<feature type="transmembrane region" description="Helical" evidence="7">
    <location>
        <begin position="261"/>
        <end position="281"/>
    </location>
</feature>
<dbReference type="PANTHER" id="PTHR30477">
    <property type="entry name" value="ABC-TRANSPORTER METAL-BINDING PROTEIN"/>
    <property type="match status" value="1"/>
</dbReference>
<dbReference type="InterPro" id="IPR037294">
    <property type="entry name" value="ABC_BtuC-like"/>
</dbReference>
<dbReference type="Proteomes" id="UP000562464">
    <property type="component" value="Unassembled WGS sequence"/>
</dbReference>
<feature type="transmembrane region" description="Helical" evidence="7">
    <location>
        <begin position="128"/>
        <end position="159"/>
    </location>
</feature>
<keyword evidence="5 7" id="KW-0472">Membrane</keyword>
<accession>A0A841C9D7</accession>
<dbReference type="EMBL" id="JACHHV010000021">
    <property type="protein sequence ID" value="MBB5888338.1"/>
    <property type="molecule type" value="Genomic_DNA"/>
</dbReference>
<name>A0A841C9D7_9LACT</name>
<evidence type="ECO:0000256" key="6">
    <source>
        <dbReference type="RuleBase" id="RU003943"/>
    </source>
</evidence>
<evidence type="ECO:0000256" key="4">
    <source>
        <dbReference type="ARBA" id="ARBA00022989"/>
    </source>
</evidence>
<keyword evidence="4 7" id="KW-1133">Transmembrane helix</keyword>
<proteinExistence type="inferred from homology"/>
<dbReference type="RefSeq" id="WP_183540297.1">
    <property type="nucleotide sequence ID" value="NZ_JACHHV010000021.1"/>
</dbReference>
<feature type="transmembrane region" description="Helical" evidence="7">
    <location>
        <begin position="97"/>
        <end position="116"/>
    </location>
</feature>
<keyword evidence="9" id="KW-1185">Reference proteome</keyword>
<keyword evidence="6" id="KW-0813">Transport</keyword>
<dbReference type="GO" id="GO:0055085">
    <property type="term" value="P:transmembrane transport"/>
    <property type="evidence" value="ECO:0007669"/>
    <property type="project" value="InterPro"/>
</dbReference>
<dbReference type="GO" id="GO:0043190">
    <property type="term" value="C:ATP-binding cassette (ABC) transporter complex"/>
    <property type="evidence" value="ECO:0007669"/>
    <property type="project" value="InterPro"/>
</dbReference>
<dbReference type="Pfam" id="PF00950">
    <property type="entry name" value="ABC-3"/>
    <property type="match status" value="1"/>
</dbReference>
<feature type="transmembrane region" description="Helical" evidence="7">
    <location>
        <begin position="229"/>
        <end position="249"/>
    </location>
</feature>
<evidence type="ECO:0000256" key="1">
    <source>
        <dbReference type="ARBA" id="ARBA00004141"/>
    </source>
</evidence>
<feature type="transmembrane region" description="Helical" evidence="7">
    <location>
        <begin position="62"/>
        <end position="85"/>
    </location>
</feature>
<feature type="transmembrane region" description="Helical" evidence="7">
    <location>
        <begin position="179"/>
        <end position="196"/>
    </location>
</feature>
<feature type="transmembrane region" description="Helical" evidence="7">
    <location>
        <begin position="21"/>
        <end position="42"/>
    </location>
</feature>